<reference evidence="2" key="1">
    <citation type="submission" date="2018-11" db="EMBL/GenBank/DDBJ databases">
        <authorList>
            <person name="Alioto T."/>
            <person name="Alioto T."/>
        </authorList>
    </citation>
    <scope>NUCLEOTIDE SEQUENCE</scope>
</reference>
<keyword evidence="3" id="KW-1185">Reference proteome</keyword>
<feature type="compositionally biased region" description="Basic residues" evidence="1">
    <location>
        <begin position="140"/>
        <end position="151"/>
    </location>
</feature>
<dbReference type="AlphaFoldDB" id="A0A8B6C7R2"/>
<name>A0A8B6C7R2_MYTGA</name>
<proteinExistence type="predicted"/>
<sequence length="380" mass="43438">MGNSSSQNNVKQVNLKKINSLKEQNQSDKRDSLSIVSTGNTSQFSSPAGDVQRFGNVLPLNEPPYNVQGHMYEKRRDQQRPQRSISQLSVKSQTSSFSFVGNQRFEYDQLDSGHDNVSESKRLLKNTAENSGCEKTIETKRKKKKKKKHLRKAVEPQTVPDSWADKKNSSPRKSEHSAEEHEEHDISECTHQMEDFDLTDVRKQLDSVATAKREADFQIKVMKIKAERLAKVCEGDSENGSFDNDNICPKDYLQSICYVKKHIVNQNNKLDLLEKEKQSYLNRLSSFAGAMLSDDNPNITDLNDPKRPTKLAEQLGSIYDNDWTDAMEMLEQSLPNTEENKEKCAHHLYCVIKVRENIEEQSQSNIQCIRRLVPSLSIIT</sequence>
<feature type="compositionally biased region" description="Polar residues" evidence="1">
    <location>
        <begin position="81"/>
        <end position="93"/>
    </location>
</feature>
<dbReference type="Proteomes" id="UP000596742">
    <property type="component" value="Unassembled WGS sequence"/>
</dbReference>
<evidence type="ECO:0000313" key="3">
    <source>
        <dbReference type="Proteomes" id="UP000596742"/>
    </source>
</evidence>
<evidence type="ECO:0000313" key="2">
    <source>
        <dbReference type="EMBL" id="VDI00290.1"/>
    </source>
</evidence>
<feature type="compositionally biased region" description="Polar residues" evidence="1">
    <location>
        <begin position="34"/>
        <end position="46"/>
    </location>
</feature>
<feature type="compositionally biased region" description="Basic and acidic residues" evidence="1">
    <location>
        <begin position="163"/>
        <end position="186"/>
    </location>
</feature>
<accession>A0A8B6C7R2</accession>
<gene>
    <name evidence="2" type="ORF">MGAL_10B082319</name>
</gene>
<feature type="region of interest" description="Disordered" evidence="1">
    <location>
        <begin position="122"/>
        <end position="186"/>
    </location>
</feature>
<dbReference type="OrthoDB" id="6193803at2759"/>
<feature type="compositionally biased region" description="Basic and acidic residues" evidence="1">
    <location>
        <begin position="71"/>
        <end position="80"/>
    </location>
</feature>
<protein>
    <submittedName>
        <fullName evidence="2">Uncharacterized protein</fullName>
    </submittedName>
</protein>
<feature type="compositionally biased region" description="Low complexity" evidence="1">
    <location>
        <begin position="1"/>
        <end position="13"/>
    </location>
</feature>
<organism evidence="2 3">
    <name type="scientific">Mytilus galloprovincialis</name>
    <name type="common">Mediterranean mussel</name>
    <dbReference type="NCBI Taxonomy" id="29158"/>
    <lineage>
        <taxon>Eukaryota</taxon>
        <taxon>Metazoa</taxon>
        <taxon>Spiralia</taxon>
        <taxon>Lophotrochozoa</taxon>
        <taxon>Mollusca</taxon>
        <taxon>Bivalvia</taxon>
        <taxon>Autobranchia</taxon>
        <taxon>Pteriomorphia</taxon>
        <taxon>Mytilida</taxon>
        <taxon>Mytiloidea</taxon>
        <taxon>Mytilidae</taxon>
        <taxon>Mytilinae</taxon>
        <taxon>Mytilus</taxon>
    </lineage>
</organism>
<feature type="region of interest" description="Disordered" evidence="1">
    <location>
        <begin position="1"/>
        <end position="93"/>
    </location>
</feature>
<dbReference type="EMBL" id="UYJE01001226">
    <property type="protein sequence ID" value="VDI00290.1"/>
    <property type="molecule type" value="Genomic_DNA"/>
</dbReference>
<evidence type="ECO:0000256" key="1">
    <source>
        <dbReference type="SAM" id="MobiDB-lite"/>
    </source>
</evidence>
<comment type="caution">
    <text evidence="2">The sequence shown here is derived from an EMBL/GenBank/DDBJ whole genome shotgun (WGS) entry which is preliminary data.</text>
</comment>